<dbReference type="CDD" id="cd11579">
    <property type="entry name" value="Glyco_tran_WbsX"/>
    <property type="match status" value="1"/>
</dbReference>
<name>A0AAE9MJR6_9GAMM</name>
<accession>A0AAE9MJR6</accession>
<dbReference type="InterPro" id="IPR032719">
    <property type="entry name" value="WbsX"/>
</dbReference>
<dbReference type="PANTHER" id="PTHR41244">
    <property type="entry name" value="RHAMNAN SYNTHESIS F"/>
    <property type="match status" value="1"/>
</dbReference>
<dbReference type="Proteomes" id="UP001056890">
    <property type="component" value="Chromosome"/>
</dbReference>
<dbReference type="AlphaFoldDB" id="A0AAE9MJR6"/>
<proteinExistence type="predicted"/>
<evidence type="ECO:0000313" key="2">
    <source>
        <dbReference type="Proteomes" id="UP001056890"/>
    </source>
</evidence>
<reference evidence="1" key="1">
    <citation type="submission" date="2022-06" db="EMBL/GenBank/DDBJ databases">
        <title>Complete Genome of Aeromonas sp. Strain SOD01 Isolated from an Urban Freshwater Stream.</title>
        <authorList>
            <person name="Williams L.E."/>
            <person name="Brysgel T."/>
            <person name="Capestro E.M."/>
            <person name="Foltz G.V."/>
            <person name="Gardner A.E."/>
            <person name="Ingrassia J."/>
            <person name="Peterson E."/>
            <person name="Arruda J."/>
            <person name="Flaherty I."/>
            <person name="Hunt M."/>
            <person name="Pappas G."/>
            <person name="Ramsaran S."/>
            <person name="Rocha M."/>
        </authorList>
    </citation>
    <scope>NUCLEOTIDE SEQUENCE</scope>
    <source>
        <strain evidence="1">SOD01</strain>
    </source>
</reference>
<protein>
    <submittedName>
        <fullName evidence="1">Glycoside hydrolase family 99-like domain-containing protein</fullName>
    </submittedName>
</protein>
<keyword evidence="2" id="KW-1185">Reference proteome</keyword>
<dbReference type="EMBL" id="CP099717">
    <property type="protein sequence ID" value="USV58816.1"/>
    <property type="molecule type" value="Genomic_DNA"/>
</dbReference>
<dbReference type="PANTHER" id="PTHR41244:SF1">
    <property type="entry name" value="GLYCOSYLTRANSFERASE"/>
    <property type="match status" value="1"/>
</dbReference>
<dbReference type="Gene3D" id="3.20.20.80">
    <property type="entry name" value="Glycosidases"/>
    <property type="match status" value="1"/>
</dbReference>
<sequence>MKNKMYNYLKEAYWNLPFSDDVKDTILGKARVLVRDGKNKILRKDVKQNITDESVYVKQILATPKGSKEDFISESSDSYVRADSDAKVIAYYLTQFHPTEENDLWWGKGVTEWNNVCRAMPQYVGHYQPRIPGELGFYDLRLKDNIIRQTELAKKYGVYGFSFYFYWFDGVRLLDKPLDLFVDNKDIDFPFSLCWANESWTRRFDGSCGEILIEQSPTEESYKAFIDSAISYMKDFRYIKVNDKPMLTIYRPSFIPNCEGILSYWRERCREQGLGEIHLIGVKEHSWDADLIALGFDAQSEFHPGTVFKQCKIITDDVHFIQPEFGGLVVDYKDIVINKKYFNYDYDKLYRAAMPMWDNTARRDNKGMIFEGATPALYSEWLEDIIKAGNKRTDIEDNVIFINAWNEWGEGTYLEPDRRYGYAYLDATRKAIERSR</sequence>
<dbReference type="RefSeq" id="WP_252995956.1">
    <property type="nucleotide sequence ID" value="NZ_CP099717.1"/>
</dbReference>
<organism evidence="1 2">
    <name type="scientific">Aeromonas encheleia</name>
    <dbReference type="NCBI Taxonomy" id="73010"/>
    <lineage>
        <taxon>Bacteria</taxon>
        <taxon>Pseudomonadati</taxon>
        <taxon>Pseudomonadota</taxon>
        <taxon>Gammaproteobacteria</taxon>
        <taxon>Aeromonadales</taxon>
        <taxon>Aeromonadaceae</taxon>
        <taxon>Aeromonas</taxon>
    </lineage>
</organism>
<dbReference type="GO" id="GO:0016787">
    <property type="term" value="F:hydrolase activity"/>
    <property type="evidence" value="ECO:0007669"/>
    <property type="project" value="UniProtKB-KW"/>
</dbReference>
<keyword evidence="1" id="KW-0378">Hydrolase</keyword>
<evidence type="ECO:0000313" key="1">
    <source>
        <dbReference type="EMBL" id="USV58816.1"/>
    </source>
</evidence>
<dbReference type="Pfam" id="PF14307">
    <property type="entry name" value="Glyco_tran_WbsX"/>
    <property type="match status" value="1"/>
</dbReference>
<gene>
    <name evidence="1" type="ORF">NHF51_06640</name>
</gene>